<dbReference type="InterPro" id="IPR027417">
    <property type="entry name" value="P-loop_NTPase"/>
</dbReference>
<proteinExistence type="predicted"/>
<evidence type="ECO:0000259" key="9">
    <source>
        <dbReference type="PROSITE" id="PS50929"/>
    </source>
</evidence>
<sequence length="573" mass="61891">MARGAFCSTLLQGRHYLLAATALSLFTSLLLLTVPIYTLQLFNRVMISQSGATLAALMAIAAFLLLIQSVLDFARGQLLQQTGLKLDFELTPPLLLSAIDDSARLGRISRHGLNDLAELRTFFLSPASTSALELPWTPLFIAVLYLLHPSFALVCVLGALILIGISALTYRLSRPLMAETASYSDEGQQRLTDYLKRSPVIRSMGMGPSLSLLWRERNGEQVALNWRLASRISLLSGLGRLLRQGIQIGLLGLGIYLVLQQAIGPGSVIAASMLSGRFFAPIEPAVTQWRHWVGVYHSYHRLLEYGAVLDAQQTPLPLPRPKGELLVNNLSYIPPGEKLPLLKKIGFRLAAGKCLAVLGGSGEGKSTLLKLLLGMDQPSAGEIRIDGASLNQWDPESLGQYMGYVPQELELINGTVAQNIGRFGEANDDLVLSAAQLTGVHSLVTKLPNGYETKIGDSGMRLSVGQRQRIALARAIYGSPQLLLLDEPAANLDPQGERALVKVLQYCKNAEITVVMVTHAPMLLAQSDWIIALKNGGIAQAGPTDEMLQRQTQAAIAAQTEAVTAAAVAKEVV</sequence>
<dbReference type="Pfam" id="PF00005">
    <property type="entry name" value="ABC_tran"/>
    <property type="match status" value="1"/>
</dbReference>
<dbReference type="Gene3D" id="3.40.50.300">
    <property type="entry name" value="P-loop containing nucleotide triphosphate hydrolases"/>
    <property type="match status" value="1"/>
</dbReference>
<dbReference type="PANTHER" id="PTHR24221:SF248">
    <property type="entry name" value="ABC TRANSPORTER TRANSMEMBRANE REGION"/>
    <property type="match status" value="1"/>
</dbReference>
<dbReference type="Proteomes" id="UP001499988">
    <property type="component" value="Unassembled WGS sequence"/>
</dbReference>
<reference evidence="11" key="1">
    <citation type="journal article" date="2019" name="Int. J. Syst. Evol. Microbiol.">
        <title>The Global Catalogue of Microorganisms (GCM) 10K type strain sequencing project: providing services to taxonomists for standard genome sequencing and annotation.</title>
        <authorList>
            <consortium name="The Broad Institute Genomics Platform"/>
            <consortium name="The Broad Institute Genome Sequencing Center for Infectious Disease"/>
            <person name="Wu L."/>
            <person name="Ma J."/>
        </authorList>
    </citation>
    <scope>NUCLEOTIDE SEQUENCE [LARGE SCALE GENOMIC DNA]</scope>
    <source>
        <strain evidence="11">JCM 18401</strain>
    </source>
</reference>
<dbReference type="Gene3D" id="1.20.1560.10">
    <property type="entry name" value="ABC transporter type 1, transmembrane domain"/>
    <property type="match status" value="1"/>
</dbReference>
<dbReference type="SUPFAM" id="SSF52540">
    <property type="entry name" value="P-loop containing nucleoside triphosphate hydrolases"/>
    <property type="match status" value="1"/>
</dbReference>
<dbReference type="RefSeq" id="WP_345333478.1">
    <property type="nucleotide sequence ID" value="NZ_BAABJZ010000008.1"/>
</dbReference>
<keyword evidence="11" id="KW-1185">Reference proteome</keyword>
<evidence type="ECO:0000256" key="3">
    <source>
        <dbReference type="ARBA" id="ARBA00022741"/>
    </source>
</evidence>
<dbReference type="InterPro" id="IPR010128">
    <property type="entry name" value="ATPase_T1SS_PrtD-like"/>
</dbReference>
<accession>A0ABP9EED6</accession>
<evidence type="ECO:0000256" key="1">
    <source>
        <dbReference type="ARBA" id="ARBA00004651"/>
    </source>
</evidence>
<dbReference type="PROSITE" id="PS00211">
    <property type="entry name" value="ABC_TRANSPORTER_1"/>
    <property type="match status" value="1"/>
</dbReference>
<dbReference type="SMART" id="SM00382">
    <property type="entry name" value="AAA"/>
    <property type="match status" value="1"/>
</dbReference>
<organism evidence="10 11">
    <name type="scientific">Ferrimonas pelagia</name>
    <dbReference type="NCBI Taxonomy" id="1177826"/>
    <lineage>
        <taxon>Bacteria</taxon>
        <taxon>Pseudomonadati</taxon>
        <taxon>Pseudomonadota</taxon>
        <taxon>Gammaproteobacteria</taxon>
        <taxon>Alteromonadales</taxon>
        <taxon>Ferrimonadaceae</taxon>
        <taxon>Ferrimonas</taxon>
    </lineage>
</organism>
<dbReference type="PANTHER" id="PTHR24221">
    <property type="entry name" value="ATP-BINDING CASSETTE SUB-FAMILY B"/>
    <property type="match status" value="1"/>
</dbReference>
<evidence type="ECO:0000259" key="8">
    <source>
        <dbReference type="PROSITE" id="PS50893"/>
    </source>
</evidence>
<comment type="caution">
    <text evidence="10">The sequence shown here is derived from an EMBL/GenBank/DDBJ whole genome shotgun (WGS) entry which is preliminary data.</text>
</comment>
<keyword evidence="3" id="KW-0547">Nucleotide-binding</keyword>
<dbReference type="InterPro" id="IPR011527">
    <property type="entry name" value="ABC1_TM_dom"/>
</dbReference>
<evidence type="ECO:0000256" key="6">
    <source>
        <dbReference type="ARBA" id="ARBA00023136"/>
    </source>
</evidence>
<evidence type="ECO:0000313" key="11">
    <source>
        <dbReference type="Proteomes" id="UP001499988"/>
    </source>
</evidence>
<keyword evidence="4" id="KW-0067">ATP-binding</keyword>
<feature type="transmembrane region" description="Helical" evidence="7">
    <location>
        <begin position="241"/>
        <end position="259"/>
    </location>
</feature>
<dbReference type="PROSITE" id="PS50929">
    <property type="entry name" value="ABC_TM1F"/>
    <property type="match status" value="1"/>
</dbReference>
<evidence type="ECO:0000313" key="10">
    <source>
        <dbReference type="EMBL" id="GAA4876401.1"/>
    </source>
</evidence>
<evidence type="ECO:0000256" key="5">
    <source>
        <dbReference type="ARBA" id="ARBA00022989"/>
    </source>
</evidence>
<dbReference type="EMBL" id="BAABJZ010000008">
    <property type="protein sequence ID" value="GAA4876401.1"/>
    <property type="molecule type" value="Genomic_DNA"/>
</dbReference>
<feature type="domain" description="ABC transporter" evidence="8">
    <location>
        <begin position="325"/>
        <end position="560"/>
    </location>
</feature>
<dbReference type="Pfam" id="PF00664">
    <property type="entry name" value="ABC_membrane"/>
    <property type="match status" value="1"/>
</dbReference>
<dbReference type="InterPro" id="IPR017871">
    <property type="entry name" value="ABC_transporter-like_CS"/>
</dbReference>
<dbReference type="NCBIfam" id="TIGR01842">
    <property type="entry name" value="type_I_sec_PrtD"/>
    <property type="match status" value="1"/>
</dbReference>
<dbReference type="InterPro" id="IPR003593">
    <property type="entry name" value="AAA+_ATPase"/>
</dbReference>
<dbReference type="InterPro" id="IPR003439">
    <property type="entry name" value="ABC_transporter-like_ATP-bd"/>
</dbReference>
<feature type="transmembrane region" description="Helical" evidence="7">
    <location>
        <begin position="51"/>
        <end position="71"/>
    </location>
</feature>
<gene>
    <name evidence="10" type="ORF">GCM10023333_07080</name>
</gene>
<feature type="transmembrane region" description="Helical" evidence="7">
    <location>
        <begin position="139"/>
        <end position="168"/>
    </location>
</feature>
<keyword evidence="5 7" id="KW-1133">Transmembrane helix</keyword>
<dbReference type="SUPFAM" id="SSF90123">
    <property type="entry name" value="ABC transporter transmembrane region"/>
    <property type="match status" value="1"/>
</dbReference>
<keyword evidence="6 7" id="KW-0472">Membrane</keyword>
<evidence type="ECO:0000256" key="2">
    <source>
        <dbReference type="ARBA" id="ARBA00022692"/>
    </source>
</evidence>
<protein>
    <submittedName>
        <fullName evidence="10">Type I secretion system permease/ATPase</fullName>
    </submittedName>
</protein>
<dbReference type="PROSITE" id="PS50893">
    <property type="entry name" value="ABC_TRANSPORTER_2"/>
    <property type="match status" value="1"/>
</dbReference>
<evidence type="ECO:0000256" key="7">
    <source>
        <dbReference type="SAM" id="Phobius"/>
    </source>
</evidence>
<evidence type="ECO:0000256" key="4">
    <source>
        <dbReference type="ARBA" id="ARBA00022840"/>
    </source>
</evidence>
<name>A0ABP9EED6_9GAMM</name>
<dbReference type="InterPro" id="IPR039421">
    <property type="entry name" value="Type_1_exporter"/>
</dbReference>
<feature type="domain" description="ABC transmembrane type-1" evidence="9">
    <location>
        <begin position="18"/>
        <end position="294"/>
    </location>
</feature>
<keyword evidence="2 7" id="KW-0812">Transmembrane</keyword>
<feature type="transmembrane region" description="Helical" evidence="7">
    <location>
        <begin position="16"/>
        <end position="39"/>
    </location>
</feature>
<comment type="subcellular location">
    <subcellularLocation>
        <location evidence="1">Cell membrane</location>
        <topology evidence="1">Multi-pass membrane protein</topology>
    </subcellularLocation>
</comment>
<dbReference type="InterPro" id="IPR036640">
    <property type="entry name" value="ABC1_TM_sf"/>
</dbReference>